<dbReference type="EMBL" id="BDGU01000198">
    <property type="protein sequence ID" value="GAW04604.1"/>
    <property type="molecule type" value="Genomic_DNA"/>
</dbReference>
<comment type="caution">
    <text evidence="1">The sequence shown here is derived from an EMBL/GenBank/DDBJ whole genome shotgun (WGS) entry which is preliminary data.</text>
</comment>
<reference evidence="1 2" key="1">
    <citation type="submission" date="2016-08" db="EMBL/GenBank/DDBJ databases">
        <authorList>
            <consortium name="Lentinula edodes genome sequencing consortium"/>
            <person name="Sakamoto Y."/>
            <person name="Nakade K."/>
            <person name="Sato S."/>
            <person name="Yoshida Y."/>
            <person name="Miyazaki K."/>
            <person name="Natsume S."/>
            <person name="Konno N."/>
        </authorList>
    </citation>
    <scope>NUCLEOTIDE SEQUENCE [LARGE SCALE GENOMIC DNA]</scope>
    <source>
        <strain evidence="1 2">NBRC 111202</strain>
    </source>
</reference>
<gene>
    <name evidence="1" type="ORF">LENED_006409</name>
</gene>
<evidence type="ECO:0000313" key="2">
    <source>
        <dbReference type="Proteomes" id="UP000188533"/>
    </source>
</evidence>
<dbReference type="AlphaFoldDB" id="A0A1Q3EBX2"/>
<evidence type="ECO:0000313" key="1">
    <source>
        <dbReference type="EMBL" id="GAW04604.1"/>
    </source>
</evidence>
<accession>A0A1Q3EBX2</accession>
<protein>
    <submittedName>
        <fullName evidence="1">Uncharacterized protein</fullName>
    </submittedName>
</protein>
<name>A0A1Q3EBX2_LENED</name>
<sequence length="153" mass="16969">MVSFPLYLPIRNLQPRHTQLKNILYRIDLECYCIFSPTSIDTTNTTTTSFVIVRRGSRKMRWKRRVLKKGLYVRITAAKACKEVVNRLEVRVTTLASGLRSLSSKLLSSLPSALVAILGGTGLVAARLLTAGHSMLALTFTPPCTNLLSCFPT</sequence>
<keyword evidence="2" id="KW-1185">Reference proteome</keyword>
<dbReference type="Proteomes" id="UP000188533">
    <property type="component" value="Unassembled WGS sequence"/>
</dbReference>
<reference evidence="1 2" key="2">
    <citation type="submission" date="2017-02" db="EMBL/GenBank/DDBJ databases">
        <title>A genome survey and senescence transcriptome analysis in Lentinula edodes.</title>
        <authorList>
            <person name="Sakamoto Y."/>
            <person name="Nakade K."/>
            <person name="Sato S."/>
            <person name="Yoshida Y."/>
            <person name="Miyazaki K."/>
            <person name="Natsume S."/>
            <person name="Konno N."/>
        </authorList>
    </citation>
    <scope>NUCLEOTIDE SEQUENCE [LARGE SCALE GENOMIC DNA]</scope>
    <source>
        <strain evidence="1 2">NBRC 111202</strain>
    </source>
</reference>
<proteinExistence type="predicted"/>
<organism evidence="1 2">
    <name type="scientific">Lentinula edodes</name>
    <name type="common">Shiitake mushroom</name>
    <name type="synonym">Lentinus edodes</name>
    <dbReference type="NCBI Taxonomy" id="5353"/>
    <lineage>
        <taxon>Eukaryota</taxon>
        <taxon>Fungi</taxon>
        <taxon>Dikarya</taxon>
        <taxon>Basidiomycota</taxon>
        <taxon>Agaricomycotina</taxon>
        <taxon>Agaricomycetes</taxon>
        <taxon>Agaricomycetidae</taxon>
        <taxon>Agaricales</taxon>
        <taxon>Marasmiineae</taxon>
        <taxon>Omphalotaceae</taxon>
        <taxon>Lentinula</taxon>
    </lineage>
</organism>